<evidence type="ECO:0000313" key="2">
    <source>
        <dbReference type="Proteomes" id="UP000283786"/>
    </source>
</evidence>
<evidence type="ECO:0000313" key="1">
    <source>
        <dbReference type="EMBL" id="QPM89955.1"/>
    </source>
</evidence>
<dbReference type="Pfam" id="PF11927">
    <property type="entry name" value="HODM_asu-like"/>
    <property type="match status" value="1"/>
</dbReference>
<protein>
    <recommendedName>
        <fullName evidence="3">DUF3445 domain-containing protein</fullName>
    </recommendedName>
</protein>
<accession>A0A418SC51</accession>
<dbReference type="RefSeq" id="WP_119840821.1">
    <property type="nucleotide sequence ID" value="NZ_CP060436.1"/>
</dbReference>
<sequence>MEPITQSALPYKVPERLPGTAPLDPANWLLVDDAFAGQMALRDHLIATRPGDVLALDPEARPVAEELYDTVLEVLRAHDDYAVNAESVTRPDGVTVPLDRAVPMATLGRLVQEDFCIMEKRDGAEEHVLTGAVLCFPSQWTLAEKFMRPMRSIHIPVKEYDDGLARRVQRLLDGVQVGRPLWRANFLGNRAPELFNPASEYLPRDARYDREAPFHRSERQTILRLPQTRVVIFGIHTFVVPA</sequence>
<dbReference type="Proteomes" id="UP000283786">
    <property type="component" value="Chromosome"/>
</dbReference>
<dbReference type="OrthoDB" id="5242510at2"/>
<proteinExistence type="predicted"/>
<name>A0A418SC51_9RHOB</name>
<dbReference type="EMBL" id="CP060436">
    <property type="protein sequence ID" value="QPM89955.1"/>
    <property type="molecule type" value="Genomic_DNA"/>
</dbReference>
<organism evidence="1 2">
    <name type="scientific">Pseudooceanicola algae</name>
    <dbReference type="NCBI Taxonomy" id="1537215"/>
    <lineage>
        <taxon>Bacteria</taxon>
        <taxon>Pseudomonadati</taxon>
        <taxon>Pseudomonadota</taxon>
        <taxon>Alphaproteobacteria</taxon>
        <taxon>Rhodobacterales</taxon>
        <taxon>Paracoccaceae</taxon>
        <taxon>Pseudooceanicola</taxon>
    </lineage>
</organism>
<gene>
    <name evidence="1" type="ORF">PSAL_011860</name>
</gene>
<evidence type="ECO:0008006" key="3">
    <source>
        <dbReference type="Google" id="ProtNLM"/>
    </source>
</evidence>
<dbReference type="AlphaFoldDB" id="A0A418SC51"/>
<keyword evidence="2" id="KW-1185">Reference proteome</keyword>
<reference evidence="1 2" key="1">
    <citation type="submission" date="2020-08" db="EMBL/GenBank/DDBJ databases">
        <title>Genome sequence of Rhodobacteraceae bacterium Lw-13e.</title>
        <authorList>
            <person name="Poehlein A."/>
            <person name="Wolter L."/>
            <person name="Daniel R."/>
            <person name="Brinkhoff T."/>
        </authorList>
    </citation>
    <scope>NUCLEOTIDE SEQUENCE [LARGE SCALE GENOMIC DNA]</scope>
    <source>
        <strain evidence="1 2">Lw-13e</strain>
    </source>
</reference>
<dbReference type="InterPro" id="IPR021848">
    <property type="entry name" value="HODM_asu-like"/>
</dbReference>
<dbReference type="KEGG" id="palw:PSAL_011860"/>